<gene>
    <name evidence="6" type="ORF">PGQ11_010948</name>
</gene>
<feature type="region of interest" description="Disordered" evidence="4">
    <location>
        <begin position="1550"/>
        <end position="1831"/>
    </location>
</feature>
<evidence type="ECO:0000313" key="7">
    <source>
        <dbReference type="Proteomes" id="UP001390339"/>
    </source>
</evidence>
<dbReference type="InterPro" id="IPR056884">
    <property type="entry name" value="NPHP3-like_N"/>
</dbReference>
<protein>
    <recommendedName>
        <fullName evidence="5">Nephrocystin 3-like N-terminal domain-containing protein</fullName>
    </recommendedName>
</protein>
<keyword evidence="1" id="KW-0677">Repeat</keyword>
<feature type="compositionally biased region" description="Acidic residues" evidence="4">
    <location>
        <begin position="777"/>
        <end position="843"/>
    </location>
</feature>
<feature type="compositionally biased region" description="Polar residues" evidence="4">
    <location>
        <begin position="1596"/>
        <end position="1612"/>
    </location>
</feature>
<feature type="repeat" description="ANK" evidence="3">
    <location>
        <begin position="948"/>
        <end position="976"/>
    </location>
</feature>
<name>A0ABR2HYB3_9PEZI</name>
<dbReference type="InterPro" id="IPR029058">
    <property type="entry name" value="AB_hydrolase_fold"/>
</dbReference>
<evidence type="ECO:0000313" key="6">
    <source>
        <dbReference type="EMBL" id="KAK8855036.1"/>
    </source>
</evidence>
<feature type="compositionally biased region" description="Low complexity" evidence="4">
    <location>
        <begin position="1654"/>
        <end position="1667"/>
    </location>
</feature>
<feature type="compositionally biased region" description="Low complexity" evidence="4">
    <location>
        <begin position="1792"/>
        <end position="1814"/>
    </location>
</feature>
<dbReference type="EMBL" id="JAPCWZ010000007">
    <property type="protein sequence ID" value="KAK8855036.1"/>
    <property type="molecule type" value="Genomic_DNA"/>
</dbReference>
<feature type="compositionally biased region" description="Polar residues" evidence="4">
    <location>
        <begin position="1563"/>
        <end position="1573"/>
    </location>
</feature>
<dbReference type="PROSITE" id="PS50297">
    <property type="entry name" value="ANK_REP_REGION"/>
    <property type="match status" value="5"/>
</dbReference>
<feature type="compositionally biased region" description="Basic and acidic residues" evidence="4">
    <location>
        <begin position="1817"/>
        <end position="1831"/>
    </location>
</feature>
<dbReference type="Proteomes" id="UP001390339">
    <property type="component" value="Unassembled WGS sequence"/>
</dbReference>
<dbReference type="Pfam" id="PF24883">
    <property type="entry name" value="NPHP3_N"/>
    <property type="match status" value="1"/>
</dbReference>
<dbReference type="PROSITE" id="PS50088">
    <property type="entry name" value="ANK_REPEAT"/>
    <property type="match status" value="5"/>
</dbReference>
<feature type="region of interest" description="Disordered" evidence="4">
    <location>
        <begin position="774"/>
        <end position="848"/>
    </location>
</feature>
<dbReference type="InterPro" id="IPR036770">
    <property type="entry name" value="Ankyrin_rpt-contain_sf"/>
</dbReference>
<feature type="region of interest" description="Disordered" evidence="4">
    <location>
        <begin position="1"/>
        <end position="28"/>
    </location>
</feature>
<reference evidence="6 7" key="1">
    <citation type="journal article" date="2024" name="IMA Fungus">
        <title>Apiospora arundinis, a panoply of carbohydrate-active enzymes and secondary metabolites.</title>
        <authorList>
            <person name="Sorensen T."/>
            <person name="Petersen C."/>
            <person name="Muurmann A.T."/>
            <person name="Christiansen J.V."/>
            <person name="Brundto M.L."/>
            <person name="Overgaard C.K."/>
            <person name="Boysen A.T."/>
            <person name="Wollenberg R.D."/>
            <person name="Larsen T.O."/>
            <person name="Sorensen J.L."/>
            <person name="Nielsen K.L."/>
            <person name="Sondergaard T.E."/>
        </authorList>
    </citation>
    <scope>NUCLEOTIDE SEQUENCE [LARGE SCALE GENOMIC DNA]</scope>
    <source>
        <strain evidence="6 7">AAU 773</strain>
    </source>
</reference>
<keyword evidence="2 3" id="KW-0040">ANK repeat</keyword>
<feature type="repeat" description="ANK" evidence="3">
    <location>
        <begin position="1343"/>
        <end position="1375"/>
    </location>
</feature>
<evidence type="ECO:0000256" key="2">
    <source>
        <dbReference type="ARBA" id="ARBA00023043"/>
    </source>
</evidence>
<evidence type="ECO:0000256" key="4">
    <source>
        <dbReference type="SAM" id="MobiDB-lite"/>
    </source>
</evidence>
<evidence type="ECO:0000259" key="5">
    <source>
        <dbReference type="Pfam" id="PF24883"/>
    </source>
</evidence>
<feature type="region of interest" description="Disordered" evidence="4">
    <location>
        <begin position="1499"/>
        <end position="1523"/>
    </location>
</feature>
<feature type="compositionally biased region" description="Pro residues" evidence="4">
    <location>
        <begin position="1640"/>
        <end position="1653"/>
    </location>
</feature>
<feature type="repeat" description="ANK" evidence="3">
    <location>
        <begin position="1376"/>
        <end position="1408"/>
    </location>
</feature>
<comment type="caution">
    <text evidence="6">The sequence shown here is derived from an EMBL/GenBank/DDBJ whole genome shotgun (WGS) entry which is preliminary data.</text>
</comment>
<feature type="domain" description="Nephrocystin 3-like N-terminal" evidence="5">
    <location>
        <begin position="357"/>
        <end position="545"/>
    </location>
</feature>
<evidence type="ECO:0000256" key="1">
    <source>
        <dbReference type="ARBA" id="ARBA00022737"/>
    </source>
</evidence>
<feature type="repeat" description="ANK" evidence="3">
    <location>
        <begin position="1276"/>
        <end position="1308"/>
    </location>
</feature>
<dbReference type="SMART" id="SM00248">
    <property type="entry name" value="ANK"/>
    <property type="match status" value="12"/>
</dbReference>
<sequence length="1831" mass="202779">MSDLKRGGTLKRSGTTTKRPNVAGTKPKKDINTVKQGIKQLYPRNDAFVPEVDIILVPGLGAHPEKCWETKDFNWPTDGLAKDFPKSRILLYMYESVWQGALMVEQFMDNLALGLLTGLAAFRDKKCERRPIVFIGHSMGGLVVAKAVTLADSHRNRYSTMFEAIAAAIFFGTPFKGADSALLASTYASLSGRVGLAVPSELLDLMKPGNPQLRELVDDFTRLVGKSIEITCFFEERNTDLSSLMKLPGLFAIFPLPQSIAKFVTRESAVLEVSTKRGLAANHRDLVRFKSAQDSHYPMVRHEIKHCINAAESVVKNRVNAARGIDHDMDKDIDIALDGPYVAGRRKELSEPSSHSSWVIKEPEYIDWLAESSENQESDTIKPGDCLWVRARQGRGKTSASLAVIGDCEQRQAADQTQQPVRILHFFCEQSPYFCTAEDLLKSLLRQLIKQQKALSTHAKSFTKKAKGDKSQVQVTIENLWQALQDMLDDDFIGSKVIFVLNNLHVLPPKSPSTIKLMSYLNAELSDMNEMGSRQVVTRWFITSRDVDTVEKALDVDGVRLVDLEDQKYEDKVQLALTKAAKSKVTSLAAEKSYNKALAYFASSLLGKRAQNTQWIEISYVQLSELEKSESDLNVRRVLETLPQDLQTLLNNAWHQVFYNNSDDCDKIKEMLRALVLTYENPTDQELAVLAGLCSKDGEIEELHRLIRLCKPLCFPDPDGKVSFKHSVVKSHLIENARELLGMSKDEVKWQHGILAHRCFEHVKNAFDIEITVTSNEEQDEESNEEEEAESDEDDSDNESNDSSESYDDEYYEESDTESDEEEEEEEEDDEYGWEEDSQDEETDNRPEEEQIMDLARAYTVKYWLRHASKATFQIAEDLGAEEEFWVPDSHIRRRWLIEYQRLTNTLHGFDISTWNALHVASAVGFQDLVAALIRNGHKDEITRRDELKNTPLHLAARFGQAAITRELLNNKAPVNDGIEANEQTPLHMAALGGHESVMAMLMKKGANPSAIAGAVGPVLNSAISSGNQEAVKLLVEKGVSLTIDLDPSLRFNPPLALAGLLSDISMFEYLVNQYRAKIPVEEYSKAFVKSAEAGRTDVFNKLLEYEHEHHYFQAALDAAVDELKWDIAVVLLKKQPGLDCNKLFHTAATAPDHQHDLLDLAWRYSNGGILQETVDHALYEATDCEKDSTVELLLGEPYKGSPNAKGDTYGNALTAAAYDGSEGIVNMLLKAKACPNDPAGWALQTAAARGHRRIVVELIHQGAKVNAVAKNPLFKARTALQGACAKGKEDIVRLLLKKDADPNLGGGLDGSPIFAATKNCEEEILQMLVDAKADVNVRGGLHSSTPLIMAAATMFTTSIEMLLHAGADISLANDQGDTALTMACRHSEAAIVEVLLDHGADMLHTNKAGKNALQVAFERDATECVQVLVERTSSMFGALRSAVDAGDTEVASVVRDTRASKRLSCCEQAQEIETMFLRQLEYIYEDVHRLWLEGTPESGGEGMNDAEEHCNASTIGGPSVPEGVRYSLVDEVSDELKSALGNQILMYQQLSPGHSNGDDHTTPPTATQSPRFSSKAGPGWQQYSDMPAQPHSPPLSISSNGGVPNRFSVQTPPIRRKPTPNSRPSNEGLIVASGQTTPSTPPSLTPGRPPKQYPQQPEDQQLHQQAPPLPPSRPYMSYNPNTSHTSQHPSMSSPSYFPNQPASSSPPPPVAPPKVPIQHAPQAGGYYGNDPGSRRESNSHPGGMNGSGYARNATASPPPLQQYQQQQQQYRQPAPYYPAGQNPYGGGGWDAQQQPQQLQQQQQHQRLQNAPQRASVLDRARLMSNEFLRR</sequence>
<dbReference type="InterPro" id="IPR002110">
    <property type="entry name" value="Ankyrin_rpt"/>
</dbReference>
<feature type="compositionally biased region" description="Pro residues" evidence="4">
    <location>
        <begin position="1705"/>
        <end position="1716"/>
    </location>
</feature>
<dbReference type="Pfam" id="PF12796">
    <property type="entry name" value="Ank_2"/>
    <property type="match status" value="3"/>
</dbReference>
<dbReference type="InterPro" id="IPR027417">
    <property type="entry name" value="P-loop_NTPase"/>
</dbReference>
<feature type="compositionally biased region" description="Low complexity" evidence="4">
    <location>
        <begin position="1762"/>
        <end position="1779"/>
    </location>
</feature>
<dbReference type="SUPFAM" id="SSF48403">
    <property type="entry name" value="Ankyrin repeat"/>
    <property type="match status" value="2"/>
</dbReference>
<dbReference type="Gene3D" id="1.25.40.20">
    <property type="entry name" value="Ankyrin repeat-containing domain"/>
    <property type="match status" value="3"/>
</dbReference>
<dbReference type="Gene3D" id="3.40.50.300">
    <property type="entry name" value="P-loop containing nucleotide triphosphate hydrolases"/>
    <property type="match status" value="1"/>
</dbReference>
<dbReference type="PANTHER" id="PTHR24198:SF194">
    <property type="entry name" value="INVERSIN-A"/>
    <property type="match status" value="1"/>
</dbReference>
<evidence type="ECO:0000256" key="3">
    <source>
        <dbReference type="PROSITE-ProRule" id="PRU00023"/>
    </source>
</evidence>
<feature type="compositionally biased region" description="Polar residues" evidence="4">
    <location>
        <begin position="1679"/>
        <end position="1701"/>
    </location>
</feature>
<proteinExistence type="predicted"/>
<accession>A0ABR2HYB3</accession>
<dbReference type="SUPFAM" id="SSF53474">
    <property type="entry name" value="alpha/beta-Hydrolases"/>
    <property type="match status" value="1"/>
</dbReference>
<organism evidence="6 7">
    <name type="scientific">Apiospora arundinis</name>
    <dbReference type="NCBI Taxonomy" id="335852"/>
    <lineage>
        <taxon>Eukaryota</taxon>
        <taxon>Fungi</taxon>
        <taxon>Dikarya</taxon>
        <taxon>Ascomycota</taxon>
        <taxon>Pezizomycotina</taxon>
        <taxon>Sordariomycetes</taxon>
        <taxon>Xylariomycetidae</taxon>
        <taxon>Amphisphaeriales</taxon>
        <taxon>Apiosporaceae</taxon>
        <taxon>Apiospora</taxon>
    </lineage>
</organism>
<feature type="repeat" description="ANK" evidence="3">
    <location>
        <begin position="982"/>
        <end position="1014"/>
    </location>
</feature>
<keyword evidence="7" id="KW-1185">Reference proteome</keyword>
<dbReference type="Gene3D" id="3.40.50.1820">
    <property type="entry name" value="alpha/beta hydrolase"/>
    <property type="match status" value="1"/>
</dbReference>
<dbReference type="PANTHER" id="PTHR24198">
    <property type="entry name" value="ANKYRIN REPEAT AND PROTEIN KINASE DOMAIN-CONTAINING PROTEIN"/>
    <property type="match status" value="1"/>
</dbReference>